<evidence type="ECO:0000259" key="11">
    <source>
        <dbReference type="Pfam" id="PF01529"/>
    </source>
</evidence>
<dbReference type="AlphaFoldDB" id="A0A0C2X039"/>
<evidence type="ECO:0000313" key="13">
    <source>
        <dbReference type="Proteomes" id="UP000054549"/>
    </source>
</evidence>
<evidence type="ECO:0000256" key="9">
    <source>
        <dbReference type="ARBA" id="ARBA00048048"/>
    </source>
</evidence>
<feature type="transmembrane region" description="Helical" evidence="10">
    <location>
        <begin position="6"/>
        <end position="27"/>
    </location>
</feature>
<dbReference type="Proteomes" id="UP000054549">
    <property type="component" value="Unassembled WGS sequence"/>
</dbReference>
<feature type="transmembrane region" description="Helical" evidence="10">
    <location>
        <begin position="39"/>
        <end position="58"/>
    </location>
</feature>
<feature type="domain" description="Palmitoyltransferase DHHC" evidence="11">
    <location>
        <begin position="84"/>
        <end position="203"/>
    </location>
</feature>
<evidence type="ECO:0000256" key="8">
    <source>
        <dbReference type="ARBA" id="ARBA00023315"/>
    </source>
</evidence>
<dbReference type="HOGENOM" id="CLU_027721_7_1_1"/>
<dbReference type="InterPro" id="IPR039859">
    <property type="entry name" value="PFA4/ZDH16/20/ERF2-like"/>
</dbReference>
<evidence type="ECO:0000256" key="2">
    <source>
        <dbReference type="ARBA" id="ARBA00022679"/>
    </source>
</evidence>
<evidence type="ECO:0000313" key="12">
    <source>
        <dbReference type="EMBL" id="KIL62018.1"/>
    </source>
</evidence>
<evidence type="ECO:0000256" key="1">
    <source>
        <dbReference type="ARBA" id="ARBA00004141"/>
    </source>
</evidence>
<dbReference type="PROSITE" id="PS50216">
    <property type="entry name" value="DHHC"/>
    <property type="match status" value="1"/>
</dbReference>
<evidence type="ECO:0000256" key="4">
    <source>
        <dbReference type="ARBA" id="ARBA00022989"/>
    </source>
</evidence>
<comment type="domain">
    <text evidence="10">The DHHC domain is required for palmitoyltransferase activity.</text>
</comment>
<sequence>MNLYLIVTLLSLLFFSFTSQVFLIWPWHGRVLSFDLLRLLVPFNFFIGMFLWNFYLAAKTDPGWVLEDWHKGFVTDGQEKDLKGRLRYCYICNKYKPPRTHHCSICQRCVLCMDHHCSWLGQCVGYFNHGYQIRTLIYANLTCIYHISMITAHIYVKPVILKRGVIMIGLNYANVIPFFACVVYFSYTQLSPLLRNRTIIENWLEGNLDKELKV</sequence>
<dbReference type="Pfam" id="PF01529">
    <property type="entry name" value="DHHC"/>
    <property type="match status" value="1"/>
</dbReference>
<dbReference type="EMBL" id="KN818276">
    <property type="protein sequence ID" value="KIL62018.1"/>
    <property type="molecule type" value="Genomic_DNA"/>
</dbReference>
<accession>A0A0C2X039</accession>
<evidence type="ECO:0000256" key="3">
    <source>
        <dbReference type="ARBA" id="ARBA00022692"/>
    </source>
</evidence>
<dbReference type="OrthoDB" id="331948at2759"/>
<feature type="transmembrane region" description="Helical" evidence="10">
    <location>
        <begin position="168"/>
        <end position="187"/>
    </location>
</feature>
<evidence type="ECO:0000256" key="6">
    <source>
        <dbReference type="ARBA" id="ARBA00023139"/>
    </source>
</evidence>
<feature type="transmembrane region" description="Helical" evidence="10">
    <location>
        <begin position="136"/>
        <end position="156"/>
    </location>
</feature>
<keyword evidence="5 10" id="KW-0472">Membrane</keyword>
<comment type="subcellular location">
    <subcellularLocation>
        <location evidence="1">Membrane</location>
        <topology evidence="1">Multi-pass membrane protein</topology>
    </subcellularLocation>
</comment>
<comment type="catalytic activity">
    <reaction evidence="9 10">
        <text>L-cysteinyl-[protein] + hexadecanoyl-CoA = S-hexadecanoyl-L-cysteinyl-[protein] + CoA</text>
        <dbReference type="Rhea" id="RHEA:36683"/>
        <dbReference type="Rhea" id="RHEA-COMP:10131"/>
        <dbReference type="Rhea" id="RHEA-COMP:11032"/>
        <dbReference type="ChEBI" id="CHEBI:29950"/>
        <dbReference type="ChEBI" id="CHEBI:57287"/>
        <dbReference type="ChEBI" id="CHEBI:57379"/>
        <dbReference type="ChEBI" id="CHEBI:74151"/>
        <dbReference type="EC" id="2.3.1.225"/>
    </reaction>
</comment>
<keyword evidence="8 10" id="KW-0012">Acyltransferase</keyword>
<keyword evidence="7" id="KW-0449">Lipoprotein</keyword>
<name>A0A0C2X039_AMAMK</name>
<gene>
    <name evidence="12" type="ORF">M378DRAFT_807245</name>
</gene>
<keyword evidence="6" id="KW-0564">Palmitate</keyword>
<evidence type="ECO:0000256" key="7">
    <source>
        <dbReference type="ARBA" id="ARBA00023288"/>
    </source>
</evidence>
<protein>
    <recommendedName>
        <fullName evidence="10">Palmitoyltransferase</fullName>
        <ecNumber evidence="10">2.3.1.225</ecNumber>
    </recommendedName>
</protein>
<dbReference type="InParanoid" id="A0A0C2X039"/>
<keyword evidence="2 10" id="KW-0808">Transferase</keyword>
<proteinExistence type="inferred from homology"/>
<reference evidence="12 13" key="1">
    <citation type="submission" date="2014-04" db="EMBL/GenBank/DDBJ databases">
        <title>Evolutionary Origins and Diversification of the Mycorrhizal Mutualists.</title>
        <authorList>
            <consortium name="DOE Joint Genome Institute"/>
            <consortium name="Mycorrhizal Genomics Consortium"/>
            <person name="Kohler A."/>
            <person name="Kuo A."/>
            <person name="Nagy L.G."/>
            <person name="Floudas D."/>
            <person name="Copeland A."/>
            <person name="Barry K.W."/>
            <person name="Cichocki N."/>
            <person name="Veneault-Fourrey C."/>
            <person name="LaButti K."/>
            <person name="Lindquist E.A."/>
            <person name="Lipzen A."/>
            <person name="Lundell T."/>
            <person name="Morin E."/>
            <person name="Murat C."/>
            <person name="Riley R."/>
            <person name="Ohm R."/>
            <person name="Sun H."/>
            <person name="Tunlid A."/>
            <person name="Henrissat B."/>
            <person name="Grigoriev I.V."/>
            <person name="Hibbett D.S."/>
            <person name="Martin F."/>
        </authorList>
    </citation>
    <scope>NUCLEOTIDE SEQUENCE [LARGE SCALE GENOMIC DNA]</scope>
    <source>
        <strain evidence="12 13">Koide BX008</strain>
    </source>
</reference>
<evidence type="ECO:0000256" key="5">
    <source>
        <dbReference type="ARBA" id="ARBA00023136"/>
    </source>
</evidence>
<evidence type="ECO:0000256" key="10">
    <source>
        <dbReference type="RuleBase" id="RU079119"/>
    </source>
</evidence>
<keyword evidence="4 10" id="KW-1133">Transmembrane helix</keyword>
<organism evidence="12 13">
    <name type="scientific">Amanita muscaria (strain Koide BX008)</name>
    <dbReference type="NCBI Taxonomy" id="946122"/>
    <lineage>
        <taxon>Eukaryota</taxon>
        <taxon>Fungi</taxon>
        <taxon>Dikarya</taxon>
        <taxon>Basidiomycota</taxon>
        <taxon>Agaricomycotina</taxon>
        <taxon>Agaricomycetes</taxon>
        <taxon>Agaricomycetidae</taxon>
        <taxon>Agaricales</taxon>
        <taxon>Pluteineae</taxon>
        <taxon>Amanitaceae</taxon>
        <taxon>Amanita</taxon>
    </lineage>
</organism>
<dbReference type="PANTHER" id="PTHR12246">
    <property type="entry name" value="PALMITOYLTRANSFERASE ZDHHC16"/>
    <property type="match status" value="1"/>
</dbReference>
<dbReference type="GO" id="GO:0016020">
    <property type="term" value="C:membrane"/>
    <property type="evidence" value="ECO:0007669"/>
    <property type="project" value="UniProtKB-SubCell"/>
</dbReference>
<comment type="similarity">
    <text evidence="10">Belongs to the DHHC palmitoyltransferase family.</text>
</comment>
<dbReference type="GO" id="GO:0019706">
    <property type="term" value="F:protein-cysteine S-palmitoyltransferase activity"/>
    <property type="evidence" value="ECO:0007669"/>
    <property type="project" value="UniProtKB-EC"/>
</dbReference>
<keyword evidence="13" id="KW-1185">Reference proteome</keyword>
<keyword evidence="3 10" id="KW-0812">Transmembrane</keyword>
<dbReference type="EC" id="2.3.1.225" evidence="10"/>
<dbReference type="InterPro" id="IPR001594">
    <property type="entry name" value="Palmitoyltrfase_DHHC"/>
</dbReference>